<dbReference type="AlphaFoldDB" id="A0A9Q0JC65"/>
<dbReference type="PANTHER" id="PTHR31232">
    <property type="match status" value="1"/>
</dbReference>
<reference evidence="7" key="1">
    <citation type="submission" date="2022-02" db="EMBL/GenBank/DDBJ databases">
        <authorList>
            <person name="Henning P.M."/>
            <person name="McCubbin A.G."/>
            <person name="Shore J.S."/>
        </authorList>
    </citation>
    <scope>NUCLEOTIDE SEQUENCE</scope>
    <source>
        <strain evidence="7">F60SS</strain>
        <tissue evidence="7">Leaves</tissue>
    </source>
</reference>
<evidence type="ECO:0000256" key="4">
    <source>
        <dbReference type="ARBA" id="ARBA00022525"/>
    </source>
</evidence>
<evidence type="ECO:0000256" key="6">
    <source>
        <dbReference type="RuleBase" id="RU367044"/>
    </source>
</evidence>
<feature type="signal peptide" evidence="6">
    <location>
        <begin position="1"/>
        <end position="29"/>
    </location>
</feature>
<keyword evidence="4 6" id="KW-0964">Secreted</keyword>
<dbReference type="OrthoDB" id="831057at2759"/>
<reference evidence="7" key="2">
    <citation type="journal article" date="2023" name="Plants (Basel)">
        <title>Annotation of the Turnera subulata (Passifloraceae) Draft Genome Reveals the S-Locus Evolved after the Divergence of Turneroideae from Passifloroideae in a Stepwise Manner.</title>
        <authorList>
            <person name="Henning P.M."/>
            <person name="Roalson E.H."/>
            <person name="Mir W."/>
            <person name="McCubbin A.G."/>
            <person name="Shore J.S."/>
        </authorList>
    </citation>
    <scope>NUCLEOTIDE SEQUENCE</scope>
    <source>
        <strain evidence="7">F60SS</strain>
    </source>
</reference>
<dbReference type="InterPro" id="IPR010264">
    <property type="entry name" value="Self-incomp_S1"/>
</dbReference>
<accession>A0A9Q0JC65</accession>
<sequence length="144" mass="15985">MTTMSSKKSMFIVVGVLLLSMCFMEMGAGACFLKSKARIHIINNVGRPGVNLSFRCKSKDSDLGSHVLGYRASFSFHFCPNMLGTTLFFCSFAWGGGGQSHWFDIYEAKRDQNCGDCTWNITPTGPCLVTSSAPLKRQLCYPWK</sequence>
<dbReference type="Proteomes" id="UP001141552">
    <property type="component" value="Unassembled WGS sequence"/>
</dbReference>
<keyword evidence="8" id="KW-1185">Reference proteome</keyword>
<protein>
    <recommendedName>
        <fullName evidence="6">S-protein homolog</fullName>
    </recommendedName>
</protein>
<dbReference type="GO" id="GO:0005576">
    <property type="term" value="C:extracellular region"/>
    <property type="evidence" value="ECO:0007669"/>
    <property type="project" value="UniProtKB-SubCell"/>
</dbReference>
<dbReference type="PANTHER" id="PTHR31232:SF149">
    <property type="entry name" value="S-PROTEIN HOMOLOG"/>
    <property type="match status" value="1"/>
</dbReference>
<comment type="similarity">
    <text evidence="2 6">Belongs to the plant self-incompatibility (S1) protein family.</text>
</comment>
<name>A0A9Q0JC65_9ROSI</name>
<dbReference type="GO" id="GO:0060320">
    <property type="term" value="P:rejection of self pollen"/>
    <property type="evidence" value="ECO:0007669"/>
    <property type="project" value="UniProtKB-KW"/>
</dbReference>
<keyword evidence="3 6" id="KW-0713">Self-incompatibility</keyword>
<comment type="subcellular location">
    <subcellularLocation>
        <location evidence="1 6">Secreted</location>
    </subcellularLocation>
</comment>
<comment type="caution">
    <text evidence="7">The sequence shown here is derived from an EMBL/GenBank/DDBJ whole genome shotgun (WGS) entry which is preliminary data.</text>
</comment>
<evidence type="ECO:0000256" key="2">
    <source>
        <dbReference type="ARBA" id="ARBA00005581"/>
    </source>
</evidence>
<feature type="chain" id="PRO_5040535308" description="S-protein homolog" evidence="6">
    <location>
        <begin position="30"/>
        <end position="144"/>
    </location>
</feature>
<evidence type="ECO:0000256" key="3">
    <source>
        <dbReference type="ARBA" id="ARBA00022471"/>
    </source>
</evidence>
<dbReference type="Pfam" id="PF05938">
    <property type="entry name" value="Self-incomp_S1"/>
    <property type="match status" value="1"/>
</dbReference>
<evidence type="ECO:0000256" key="1">
    <source>
        <dbReference type="ARBA" id="ARBA00004613"/>
    </source>
</evidence>
<gene>
    <name evidence="7" type="ORF">Tsubulata_023698</name>
</gene>
<evidence type="ECO:0000256" key="5">
    <source>
        <dbReference type="ARBA" id="ARBA00022729"/>
    </source>
</evidence>
<organism evidence="7 8">
    <name type="scientific">Turnera subulata</name>
    <dbReference type="NCBI Taxonomy" id="218843"/>
    <lineage>
        <taxon>Eukaryota</taxon>
        <taxon>Viridiplantae</taxon>
        <taxon>Streptophyta</taxon>
        <taxon>Embryophyta</taxon>
        <taxon>Tracheophyta</taxon>
        <taxon>Spermatophyta</taxon>
        <taxon>Magnoliopsida</taxon>
        <taxon>eudicotyledons</taxon>
        <taxon>Gunneridae</taxon>
        <taxon>Pentapetalae</taxon>
        <taxon>rosids</taxon>
        <taxon>fabids</taxon>
        <taxon>Malpighiales</taxon>
        <taxon>Passifloraceae</taxon>
        <taxon>Turnera</taxon>
    </lineage>
</organism>
<proteinExistence type="inferred from homology"/>
<evidence type="ECO:0000313" key="8">
    <source>
        <dbReference type="Proteomes" id="UP001141552"/>
    </source>
</evidence>
<evidence type="ECO:0000313" key="7">
    <source>
        <dbReference type="EMBL" id="KAJ4835410.1"/>
    </source>
</evidence>
<dbReference type="EMBL" id="JAKUCV010004428">
    <property type="protein sequence ID" value="KAJ4835410.1"/>
    <property type="molecule type" value="Genomic_DNA"/>
</dbReference>
<keyword evidence="5 6" id="KW-0732">Signal</keyword>